<keyword evidence="3" id="KW-1185">Reference proteome</keyword>
<dbReference type="RefSeq" id="WP_193718397.1">
    <property type="nucleotide sequence ID" value="NZ_JACSPN010000002.1"/>
</dbReference>
<comment type="caution">
    <text evidence="2">The sequence shown here is derived from an EMBL/GenBank/DDBJ whole genome shotgun (WGS) entry which is preliminary data.</text>
</comment>
<organism evidence="2 3">
    <name type="scientific">Oerskovia douganii</name>
    <dbReference type="NCBI Taxonomy" id="2762210"/>
    <lineage>
        <taxon>Bacteria</taxon>
        <taxon>Bacillati</taxon>
        <taxon>Actinomycetota</taxon>
        <taxon>Actinomycetes</taxon>
        <taxon>Micrococcales</taxon>
        <taxon>Cellulomonadaceae</taxon>
        <taxon>Oerskovia</taxon>
    </lineage>
</organism>
<accession>A0A9D5U797</accession>
<keyword evidence="1" id="KW-0472">Membrane</keyword>
<evidence type="ECO:0000313" key="2">
    <source>
        <dbReference type="EMBL" id="MBE7699044.1"/>
    </source>
</evidence>
<proteinExistence type="predicted"/>
<feature type="transmembrane region" description="Helical" evidence="1">
    <location>
        <begin position="12"/>
        <end position="28"/>
    </location>
</feature>
<evidence type="ECO:0000313" key="3">
    <source>
        <dbReference type="Proteomes" id="UP000822993"/>
    </source>
</evidence>
<reference evidence="2 3" key="1">
    <citation type="submission" date="2020-08" db="EMBL/GenBank/DDBJ databases">
        <title>A Genomic Blueprint of the Chicken Gut Microbiome.</title>
        <authorList>
            <person name="Gilroy R."/>
            <person name="Ravi A."/>
            <person name="Getino M."/>
            <person name="Pursley I."/>
            <person name="Horton D.L."/>
            <person name="Alikhan N.-F."/>
            <person name="Baker D."/>
            <person name="Gharbi K."/>
            <person name="Hall N."/>
            <person name="Watson M."/>
            <person name="Adriaenssens E.M."/>
            <person name="Foster-Nyarko E."/>
            <person name="Jarju S."/>
            <person name="Secka A."/>
            <person name="Antonio M."/>
            <person name="Oren A."/>
            <person name="Chaudhuri R."/>
            <person name="La Ragione R.M."/>
            <person name="Hildebrand F."/>
            <person name="Pallen M.J."/>
        </authorList>
    </citation>
    <scope>NUCLEOTIDE SEQUENCE [LARGE SCALE GENOMIC DNA]</scope>
    <source>
        <strain evidence="2 3">Sa1BUA8</strain>
    </source>
</reference>
<name>A0A9D5U797_9CELL</name>
<dbReference type="EMBL" id="JACSPN010000002">
    <property type="protein sequence ID" value="MBE7699044.1"/>
    <property type="molecule type" value="Genomic_DNA"/>
</dbReference>
<protein>
    <submittedName>
        <fullName evidence="2">Uncharacterized protein</fullName>
    </submittedName>
</protein>
<gene>
    <name evidence="2" type="ORF">H9623_01810</name>
</gene>
<keyword evidence="1" id="KW-0812">Transmembrane</keyword>
<sequence>MSSARVRPKAVAYLVLAVLGVVGVSLLWDRTPAPEPVPSSTEAPLPVVPVEEGETVSDDVAVLGPDGATYGAPSVRWDSSAAVRVSLAVTVPESEGVVEVRPPEVALVRAGREISPLPPVEPGSEDRGTRLRGGGAAGFTWYFDADDDGTQIEPGDLVTVRVRTPDGLVYDVEGIEVGRPSGRGLSR</sequence>
<keyword evidence="1" id="KW-1133">Transmembrane helix</keyword>
<evidence type="ECO:0000256" key="1">
    <source>
        <dbReference type="SAM" id="Phobius"/>
    </source>
</evidence>
<dbReference type="AlphaFoldDB" id="A0A9D5U797"/>
<dbReference type="Proteomes" id="UP000822993">
    <property type="component" value="Unassembled WGS sequence"/>
</dbReference>